<comment type="caution">
    <text evidence="2">The sequence shown here is derived from an EMBL/GenBank/DDBJ whole genome shotgun (WGS) entry which is preliminary data.</text>
</comment>
<dbReference type="AlphaFoldDB" id="A0A9W8HNW1"/>
<name>A0A9W8HNW1_9FUNG</name>
<accession>A0A9W8HNW1</accession>
<evidence type="ECO:0000313" key="2">
    <source>
        <dbReference type="EMBL" id="KAJ2792591.1"/>
    </source>
</evidence>
<gene>
    <name evidence="2" type="ORF">H4R20_006738</name>
</gene>
<dbReference type="Proteomes" id="UP001140094">
    <property type="component" value="Unassembled WGS sequence"/>
</dbReference>
<organism evidence="2 3">
    <name type="scientific">Coemansia guatemalensis</name>
    <dbReference type="NCBI Taxonomy" id="2761395"/>
    <lineage>
        <taxon>Eukaryota</taxon>
        <taxon>Fungi</taxon>
        <taxon>Fungi incertae sedis</taxon>
        <taxon>Zoopagomycota</taxon>
        <taxon>Kickxellomycotina</taxon>
        <taxon>Kickxellomycetes</taxon>
        <taxon>Kickxellales</taxon>
        <taxon>Kickxellaceae</taxon>
        <taxon>Coemansia</taxon>
    </lineage>
</organism>
<evidence type="ECO:0000256" key="1">
    <source>
        <dbReference type="SAM" id="MobiDB-lite"/>
    </source>
</evidence>
<dbReference type="EMBL" id="JANBUO010003141">
    <property type="protein sequence ID" value="KAJ2792591.1"/>
    <property type="molecule type" value="Genomic_DNA"/>
</dbReference>
<protein>
    <submittedName>
        <fullName evidence="2">Uncharacterized protein</fullName>
    </submittedName>
</protein>
<dbReference type="OrthoDB" id="5554140at2759"/>
<proteinExistence type="predicted"/>
<keyword evidence="3" id="KW-1185">Reference proteome</keyword>
<feature type="compositionally biased region" description="Polar residues" evidence="1">
    <location>
        <begin position="183"/>
        <end position="197"/>
    </location>
</feature>
<feature type="region of interest" description="Disordered" evidence="1">
    <location>
        <begin position="175"/>
        <end position="197"/>
    </location>
</feature>
<feature type="non-terminal residue" evidence="2">
    <location>
        <position position="197"/>
    </location>
</feature>
<reference evidence="2" key="1">
    <citation type="submission" date="2022-07" db="EMBL/GenBank/DDBJ databases">
        <title>Phylogenomic reconstructions and comparative analyses of Kickxellomycotina fungi.</title>
        <authorList>
            <person name="Reynolds N.K."/>
            <person name="Stajich J.E."/>
            <person name="Barry K."/>
            <person name="Grigoriev I.V."/>
            <person name="Crous P."/>
            <person name="Smith M.E."/>
        </authorList>
    </citation>
    <scope>NUCLEOTIDE SEQUENCE</scope>
    <source>
        <strain evidence="2">NRRL 1565</strain>
    </source>
</reference>
<evidence type="ECO:0000313" key="3">
    <source>
        <dbReference type="Proteomes" id="UP001140094"/>
    </source>
</evidence>
<sequence length="197" mass="21268">MADYVLLERRVLERSYAAELALRADAAFVNRAAEPRLSPDLRQKQMDEYCRRVLRVAEDRLGMRIGDGGAADGQPHLSDEQLHLADASGSTAGAPRRTVVGTALQNAPISIDLCLNMVLTNRDAVARVAVFAADMRLRRQAQEGVEALFSTLLRSVGAHVRPAFARGVAELQTLEQAAAEGPSDNTTEGSGTRETAQ</sequence>